<gene>
    <name evidence="1" type="ORF">CRG98_048814</name>
</gene>
<accession>A0A2I0HGJ1</accession>
<keyword evidence="2" id="KW-1185">Reference proteome</keyword>
<name>A0A2I0HGJ1_PUNGR</name>
<dbReference type="Proteomes" id="UP000233551">
    <property type="component" value="Unassembled WGS sequence"/>
</dbReference>
<proteinExistence type="predicted"/>
<comment type="caution">
    <text evidence="1">The sequence shown here is derived from an EMBL/GenBank/DDBJ whole genome shotgun (WGS) entry which is preliminary data.</text>
</comment>
<evidence type="ECO:0000313" key="2">
    <source>
        <dbReference type="Proteomes" id="UP000233551"/>
    </source>
</evidence>
<dbReference type="EMBL" id="PGOL01026107">
    <property type="protein sequence ID" value="PKI30795.1"/>
    <property type="molecule type" value="Genomic_DNA"/>
</dbReference>
<evidence type="ECO:0000313" key="1">
    <source>
        <dbReference type="EMBL" id="PKI30795.1"/>
    </source>
</evidence>
<reference evidence="1 2" key="1">
    <citation type="submission" date="2017-11" db="EMBL/GenBank/DDBJ databases">
        <title>De-novo sequencing of pomegranate (Punica granatum L.) genome.</title>
        <authorList>
            <person name="Akparov Z."/>
            <person name="Amiraslanov A."/>
            <person name="Hajiyeva S."/>
            <person name="Abbasov M."/>
            <person name="Kaur K."/>
            <person name="Hamwieh A."/>
            <person name="Solovyev V."/>
            <person name="Salamov A."/>
            <person name="Braich B."/>
            <person name="Kosarev P."/>
            <person name="Mahmoud A."/>
            <person name="Hajiyev E."/>
            <person name="Babayeva S."/>
            <person name="Izzatullayeva V."/>
            <person name="Mammadov A."/>
            <person name="Mammadov A."/>
            <person name="Sharifova S."/>
            <person name="Ojaghi J."/>
            <person name="Eynullazada K."/>
            <person name="Bayramov B."/>
            <person name="Abdulazimova A."/>
            <person name="Shahmuradov I."/>
        </authorList>
    </citation>
    <scope>NUCLEOTIDE SEQUENCE [LARGE SCALE GENOMIC DNA]</scope>
    <source>
        <strain evidence="2">cv. AG2017</strain>
        <tissue evidence="1">Leaf</tissue>
    </source>
</reference>
<protein>
    <submittedName>
        <fullName evidence="1">Uncharacterized protein</fullName>
    </submittedName>
</protein>
<dbReference type="AlphaFoldDB" id="A0A2I0HGJ1"/>
<sequence>MAAVVENLIEGVAKVALDFMELVLVGDMPHNKVSRETPMLVAMQVVTMHFDAARITVSRVGSRGGSE</sequence>
<feature type="non-terminal residue" evidence="1">
    <location>
        <position position="67"/>
    </location>
</feature>
<organism evidence="1 2">
    <name type="scientific">Punica granatum</name>
    <name type="common">Pomegranate</name>
    <dbReference type="NCBI Taxonomy" id="22663"/>
    <lineage>
        <taxon>Eukaryota</taxon>
        <taxon>Viridiplantae</taxon>
        <taxon>Streptophyta</taxon>
        <taxon>Embryophyta</taxon>
        <taxon>Tracheophyta</taxon>
        <taxon>Spermatophyta</taxon>
        <taxon>Magnoliopsida</taxon>
        <taxon>eudicotyledons</taxon>
        <taxon>Gunneridae</taxon>
        <taxon>Pentapetalae</taxon>
        <taxon>rosids</taxon>
        <taxon>malvids</taxon>
        <taxon>Myrtales</taxon>
        <taxon>Lythraceae</taxon>
        <taxon>Punica</taxon>
    </lineage>
</organism>